<name>A0AAV0BHP1_PHAPC</name>
<comment type="caution">
    <text evidence="2">The sequence shown here is derived from an EMBL/GenBank/DDBJ whole genome shotgun (WGS) entry which is preliminary data.</text>
</comment>
<reference evidence="2" key="1">
    <citation type="submission" date="2022-06" db="EMBL/GenBank/DDBJ databases">
        <authorList>
            <consortium name="SYNGENTA / RWTH Aachen University"/>
        </authorList>
    </citation>
    <scope>NUCLEOTIDE SEQUENCE</scope>
</reference>
<feature type="region of interest" description="Disordered" evidence="1">
    <location>
        <begin position="55"/>
        <end position="75"/>
    </location>
</feature>
<feature type="compositionally biased region" description="Basic and acidic residues" evidence="1">
    <location>
        <begin position="66"/>
        <end position="75"/>
    </location>
</feature>
<dbReference type="AlphaFoldDB" id="A0AAV0BHP1"/>
<evidence type="ECO:0000313" key="3">
    <source>
        <dbReference type="Proteomes" id="UP001153365"/>
    </source>
</evidence>
<evidence type="ECO:0000313" key="2">
    <source>
        <dbReference type="EMBL" id="CAH7685629.1"/>
    </source>
</evidence>
<evidence type="ECO:0000256" key="1">
    <source>
        <dbReference type="SAM" id="MobiDB-lite"/>
    </source>
</evidence>
<protein>
    <submittedName>
        <fullName evidence="2">Uncharacterized protein</fullName>
    </submittedName>
</protein>
<organism evidence="2 3">
    <name type="scientific">Phakopsora pachyrhizi</name>
    <name type="common">Asian soybean rust disease fungus</name>
    <dbReference type="NCBI Taxonomy" id="170000"/>
    <lineage>
        <taxon>Eukaryota</taxon>
        <taxon>Fungi</taxon>
        <taxon>Dikarya</taxon>
        <taxon>Basidiomycota</taxon>
        <taxon>Pucciniomycotina</taxon>
        <taxon>Pucciniomycetes</taxon>
        <taxon>Pucciniales</taxon>
        <taxon>Phakopsoraceae</taxon>
        <taxon>Phakopsora</taxon>
    </lineage>
</organism>
<sequence>MDRKYLIQVTEGGPTGYLVWKCVLFNTQFKDIEKRHLQHTKRTISETSDLHKAIQIEREDSEDDETRGKSEIRFLTKEFTDQETTSDREILDN</sequence>
<gene>
    <name evidence="2" type="ORF">PPACK8108_LOCUS20196</name>
</gene>
<dbReference type="Proteomes" id="UP001153365">
    <property type="component" value="Unassembled WGS sequence"/>
</dbReference>
<proteinExistence type="predicted"/>
<dbReference type="EMBL" id="CALTRL010005740">
    <property type="protein sequence ID" value="CAH7685629.1"/>
    <property type="molecule type" value="Genomic_DNA"/>
</dbReference>
<keyword evidence="3" id="KW-1185">Reference proteome</keyword>
<accession>A0AAV0BHP1</accession>